<dbReference type="RefSeq" id="WP_186840394.1">
    <property type="nucleotide sequence ID" value="NZ_JACOOZ010000005.1"/>
</dbReference>
<evidence type="ECO:0000259" key="1">
    <source>
        <dbReference type="Pfam" id="PF21688"/>
    </source>
</evidence>
<dbReference type="PIRSF" id="PIRSF038984">
    <property type="entry name" value="FAD_binding_protein"/>
    <property type="match status" value="1"/>
</dbReference>
<dbReference type="PANTHER" id="PTHR42842">
    <property type="entry name" value="FAD/NAD(P)-BINDING OXIDOREDUCTASE"/>
    <property type="match status" value="1"/>
</dbReference>
<name>A0ABR7F352_9FIRM</name>
<evidence type="ECO:0000313" key="2">
    <source>
        <dbReference type="EMBL" id="MBC5668012.1"/>
    </source>
</evidence>
<dbReference type="InterPro" id="IPR049516">
    <property type="entry name" value="FAD-depend_C"/>
</dbReference>
<reference evidence="2 3" key="1">
    <citation type="submission" date="2020-08" db="EMBL/GenBank/DDBJ databases">
        <title>Genome public.</title>
        <authorList>
            <person name="Liu C."/>
            <person name="Sun Q."/>
        </authorList>
    </citation>
    <scope>NUCLEOTIDE SEQUENCE [LARGE SCALE GENOMIC DNA]</scope>
    <source>
        <strain evidence="2 3">BX4</strain>
    </source>
</reference>
<keyword evidence="3" id="KW-1185">Reference proteome</keyword>
<comment type="caution">
    <text evidence="2">The sequence shown here is derived from an EMBL/GenBank/DDBJ whole genome shotgun (WGS) entry which is preliminary data.</text>
</comment>
<sequence length="527" mass="58739">MKFLKVSNIKLSIDEKEQKAFEKAIKIAGIHSDDVIEKKILKYSIDARKKPEINKIYTVLFKVENYNKTRKNVTVTDKEKKYDFAPTGTCSINKRPIIVGFGPAGMFCGYMLAKYGYKPIIIERGSRVDERIKKVNAFWNGEKLDTSCNVQFGEGGAGTFSDGKLNTGIKDKENRIGFVLNTFVKFGANPKIEYDAKPHIGTDVLSEVVKNMRHAIEDMGGTFYFDTTVSEILLKNGRVNGLKLSNEEVIDTDICLLAIGHSARDTFEMLNRLNIPMEGKPFAMGVRVEHPQKMINKSQYDFEDNRLGAANYKLTYKTKKDRGVYSFCMCPGGFVVNASSEEKEIAVNGMSYSKRDGENANSAIVVALSPKDFRSSHPLAGMWLQRDIEKAAYKQGKGNIPLQTYGDFKKKIKSEKIGKIIPQIKGEYTMADINKVLPDFVCEALVEGIDYFGKVIDGFNNEDTVLSAPESRTSSPVRIIRNDDFESEIKGLYPIGEGAGYAGGITSAAIDGIKAFEALAKKYRSLQ</sequence>
<accession>A0ABR7F352</accession>
<feature type="domain" description="FAD-dependent protein C-terminal" evidence="1">
    <location>
        <begin position="281"/>
        <end position="473"/>
    </location>
</feature>
<dbReference type="InterPro" id="IPR036188">
    <property type="entry name" value="FAD/NAD-bd_sf"/>
</dbReference>
<dbReference type="Proteomes" id="UP000597877">
    <property type="component" value="Unassembled WGS sequence"/>
</dbReference>
<dbReference type="PANTHER" id="PTHR42842:SF3">
    <property type="entry name" value="FAD_NAD(P)-BINDING OXIDOREDUCTASE FAMILY PROTEIN"/>
    <property type="match status" value="1"/>
</dbReference>
<proteinExistence type="predicted"/>
<dbReference type="EMBL" id="JACOOZ010000005">
    <property type="protein sequence ID" value="MBC5668012.1"/>
    <property type="molecule type" value="Genomic_DNA"/>
</dbReference>
<evidence type="ECO:0000313" key="3">
    <source>
        <dbReference type="Proteomes" id="UP000597877"/>
    </source>
</evidence>
<dbReference type="Gene3D" id="3.30.70.2700">
    <property type="match status" value="1"/>
</dbReference>
<dbReference type="Pfam" id="PF21688">
    <property type="entry name" value="FAD-depend_C"/>
    <property type="match status" value="1"/>
</dbReference>
<protein>
    <submittedName>
        <fullName evidence="2">FAD-dependent oxidoreductase</fullName>
    </submittedName>
</protein>
<organism evidence="2 3">
    <name type="scientific">Eubacterium segne</name>
    <dbReference type="NCBI Taxonomy" id="2763045"/>
    <lineage>
        <taxon>Bacteria</taxon>
        <taxon>Bacillati</taxon>
        <taxon>Bacillota</taxon>
        <taxon>Clostridia</taxon>
        <taxon>Eubacteriales</taxon>
        <taxon>Eubacteriaceae</taxon>
        <taxon>Eubacterium</taxon>
    </lineage>
</organism>
<dbReference type="Gene3D" id="3.50.50.60">
    <property type="entry name" value="FAD/NAD(P)-binding domain"/>
    <property type="match status" value="2"/>
</dbReference>
<gene>
    <name evidence="2" type="ORF">H8S00_08465</name>
</gene>
<dbReference type="InterPro" id="IPR028348">
    <property type="entry name" value="FAD-binding_protein"/>
</dbReference>
<dbReference type="SUPFAM" id="SSF51905">
    <property type="entry name" value="FAD/NAD(P)-binding domain"/>
    <property type="match status" value="1"/>
</dbReference>